<dbReference type="Proteomes" id="UP000610931">
    <property type="component" value="Unassembled WGS sequence"/>
</dbReference>
<keyword evidence="9" id="KW-1185">Reference proteome</keyword>
<keyword evidence="2" id="KW-0028">Amino-acid biosynthesis</keyword>
<dbReference type="InterPro" id="IPR030960">
    <property type="entry name" value="DHQS/DOIS_N"/>
</dbReference>
<dbReference type="PANTHER" id="PTHR43622:SF7">
    <property type="entry name" value="3-DEHYDROQUINATE SYNTHASE, CHLOROPLASTIC"/>
    <property type="match status" value="1"/>
</dbReference>
<feature type="domain" description="3-dehydroquinate synthase N-terminal" evidence="6">
    <location>
        <begin position="84"/>
        <end position="197"/>
    </location>
</feature>
<dbReference type="EC" id="4.2.3.4" evidence="8"/>
<evidence type="ECO:0000256" key="3">
    <source>
        <dbReference type="ARBA" id="ARBA00023027"/>
    </source>
</evidence>
<dbReference type="Pfam" id="PF01761">
    <property type="entry name" value="DHQ_synthase"/>
    <property type="match status" value="1"/>
</dbReference>
<evidence type="ECO:0000313" key="8">
    <source>
        <dbReference type="EMBL" id="MBJ6366658.1"/>
    </source>
</evidence>
<dbReference type="RefSeq" id="WP_199112261.1">
    <property type="nucleotide sequence ID" value="NZ_JAELVQ010000001.1"/>
</dbReference>
<evidence type="ECO:0000259" key="7">
    <source>
        <dbReference type="Pfam" id="PF24621"/>
    </source>
</evidence>
<comment type="caution">
    <text evidence="8">The sequence shown here is derived from an EMBL/GenBank/DDBJ whole genome shotgun (WGS) entry which is preliminary data.</text>
</comment>
<accession>A0A8J7LMF8</accession>
<name>A0A8J7LMF8_9FLAO</name>
<dbReference type="SUPFAM" id="SSF56796">
    <property type="entry name" value="Dehydroquinate synthase-like"/>
    <property type="match status" value="1"/>
</dbReference>
<dbReference type="EMBL" id="JAELVQ010000001">
    <property type="protein sequence ID" value="MBJ6366658.1"/>
    <property type="molecule type" value="Genomic_DNA"/>
</dbReference>
<evidence type="ECO:0000259" key="6">
    <source>
        <dbReference type="Pfam" id="PF01761"/>
    </source>
</evidence>
<evidence type="ECO:0000256" key="4">
    <source>
        <dbReference type="ARBA" id="ARBA00023141"/>
    </source>
</evidence>
<dbReference type="PANTHER" id="PTHR43622">
    <property type="entry name" value="3-DEHYDROQUINATE SYNTHASE"/>
    <property type="match status" value="1"/>
</dbReference>
<dbReference type="NCBIfam" id="NF004852">
    <property type="entry name" value="PRK06203.1"/>
    <property type="match status" value="1"/>
</dbReference>
<proteinExistence type="predicted"/>
<dbReference type="Gene3D" id="3.40.50.1970">
    <property type="match status" value="1"/>
</dbReference>
<evidence type="ECO:0000313" key="9">
    <source>
        <dbReference type="Proteomes" id="UP000610931"/>
    </source>
</evidence>
<dbReference type="GO" id="GO:0009073">
    <property type="term" value="P:aromatic amino acid family biosynthetic process"/>
    <property type="evidence" value="ECO:0007669"/>
    <property type="project" value="UniProtKB-KW"/>
</dbReference>
<protein>
    <submittedName>
        <fullName evidence="8">3-dehydroquinate synthase</fullName>
        <ecNumber evidence="8">4.2.3.4</ecNumber>
    </submittedName>
</protein>
<keyword evidence="4" id="KW-0057">Aromatic amino acid biosynthesis</keyword>
<keyword evidence="3" id="KW-0520">NAD</keyword>
<comment type="cofactor">
    <cofactor evidence="1">
        <name>NAD(+)</name>
        <dbReference type="ChEBI" id="CHEBI:57540"/>
    </cofactor>
</comment>
<dbReference type="Pfam" id="PF24621">
    <property type="entry name" value="DHQS_C"/>
    <property type="match status" value="1"/>
</dbReference>
<gene>
    <name evidence="8" type="ORF">JF259_01025</name>
</gene>
<evidence type="ECO:0000256" key="1">
    <source>
        <dbReference type="ARBA" id="ARBA00001911"/>
    </source>
</evidence>
<dbReference type="AlphaFoldDB" id="A0A8J7LMF8"/>
<evidence type="ECO:0000256" key="5">
    <source>
        <dbReference type="ARBA" id="ARBA00023239"/>
    </source>
</evidence>
<sequence>MNKTTIIRQSIQVNFNFNLIFTSHLFKVDNPILVDLFTSNTHAKSNAIVVVDDGVTKAHPQLKASIANYFETHGTSIKLQGNILEIPGGEQAKNNEAYIKTILESVNNFGIDRHSYVIAIGGGAVLDAVGFAAAIAHRGVRLIRVPTTILSQNDSGIGVKNGINYFGKKNFVGTFSAPYAVINDDSFLSSLDDRDWRSGISEAIKVALIKDRVFFEWIETNATALNNRDQQVMNTLIHRCAEMHMQHIQNSGDAFEQGSSRPLDFGHWAAHKLEQLSNYSIRHGEAVAIGIALDSTYSYLKGYLTANSLTRILNCILNLGFSLSHDHLNAHIIDGLNEFREHLGGKLTIMLLKSLGTGFEVHEMDEAIVLKSITYMNDYIQT</sequence>
<dbReference type="CDD" id="cd08198">
    <property type="entry name" value="DHQS-like"/>
    <property type="match status" value="1"/>
</dbReference>
<evidence type="ECO:0000256" key="2">
    <source>
        <dbReference type="ARBA" id="ARBA00022605"/>
    </source>
</evidence>
<keyword evidence="5 8" id="KW-0456">Lyase</keyword>
<reference evidence="8" key="1">
    <citation type="submission" date="2020-12" db="EMBL/GenBank/DDBJ databases">
        <title>Snuella sp. nov., isolated from sediment in Incheon.</title>
        <authorList>
            <person name="Kim W."/>
        </authorList>
    </citation>
    <scope>NUCLEOTIDE SEQUENCE</scope>
    <source>
        <strain evidence="8">CAU 1569</strain>
    </source>
</reference>
<organism evidence="8 9">
    <name type="scientific">Snuella sedimenti</name>
    <dbReference type="NCBI Taxonomy" id="2798802"/>
    <lineage>
        <taxon>Bacteria</taxon>
        <taxon>Pseudomonadati</taxon>
        <taxon>Bacteroidota</taxon>
        <taxon>Flavobacteriia</taxon>
        <taxon>Flavobacteriales</taxon>
        <taxon>Flavobacteriaceae</taxon>
        <taxon>Snuella</taxon>
    </lineage>
</organism>
<dbReference type="GO" id="GO:0008652">
    <property type="term" value="P:amino acid biosynthetic process"/>
    <property type="evidence" value="ECO:0007669"/>
    <property type="project" value="UniProtKB-KW"/>
</dbReference>
<feature type="domain" description="3-dehydroquinate synthase C-terminal" evidence="7">
    <location>
        <begin position="199"/>
        <end position="329"/>
    </location>
</feature>
<dbReference type="Gene3D" id="1.20.1090.10">
    <property type="entry name" value="Dehydroquinate synthase-like - alpha domain"/>
    <property type="match status" value="1"/>
</dbReference>
<dbReference type="GO" id="GO:0003856">
    <property type="term" value="F:3-dehydroquinate synthase activity"/>
    <property type="evidence" value="ECO:0007669"/>
    <property type="project" value="UniProtKB-EC"/>
</dbReference>
<dbReference type="InterPro" id="IPR056179">
    <property type="entry name" value="DHQS_C"/>
</dbReference>
<dbReference type="InterPro" id="IPR050071">
    <property type="entry name" value="Dehydroquinate_synthase"/>
</dbReference>